<protein>
    <recommendedName>
        <fullName evidence="3">Antitoxin SocA-like Panacea domain-containing protein</fullName>
    </recommendedName>
</protein>
<dbReference type="KEGG" id="afg:AFULGI_00012560"/>
<sequence>MESRLRSLAGFVEALKEALSFKFNVNRFDHRLRLQKLVYIYKALGGNLLDYEFNLYLRGPYSPELADDYYHLSNSGMMEEVGGQQKEIFLQDKIFRALVNMAKDKDGTWLEIAATLIELKKVAESLAKLGITKEDFEMELVNLTYKRKPFASKNYIKTVLEELKKYGAI</sequence>
<gene>
    <name evidence="1" type="ORF">AFULGI_00012560</name>
</gene>
<evidence type="ECO:0000313" key="2">
    <source>
        <dbReference type="Proteomes" id="UP000028501"/>
    </source>
</evidence>
<dbReference type="GeneID" id="25399236"/>
<dbReference type="Proteomes" id="UP000028501">
    <property type="component" value="Chromosome"/>
</dbReference>
<dbReference type="HOGENOM" id="CLU_1631542_0_0_2"/>
<reference evidence="1 2" key="1">
    <citation type="submission" date="2013-07" db="EMBL/GenBank/DDBJ databases">
        <title>Genome of Archaeoglobus fulgidus.</title>
        <authorList>
            <person name="Fiebig A."/>
            <person name="Birkeland N.-K."/>
        </authorList>
    </citation>
    <scope>NUCLEOTIDE SEQUENCE [LARGE SCALE GENOMIC DNA]</scope>
    <source>
        <strain evidence="1 2">DSM 8774</strain>
    </source>
</reference>
<dbReference type="RefSeq" id="WP_052358714.1">
    <property type="nucleotide sequence ID" value="NZ_CP006577.1"/>
</dbReference>
<name>A0A075WDH9_ARCFL</name>
<evidence type="ECO:0008006" key="3">
    <source>
        <dbReference type="Google" id="ProtNLM"/>
    </source>
</evidence>
<proteinExistence type="predicted"/>
<evidence type="ECO:0000313" key="1">
    <source>
        <dbReference type="EMBL" id="AIG98031.1"/>
    </source>
</evidence>
<organism evidence="1 2">
    <name type="scientific">Archaeoglobus fulgidus DSM 8774</name>
    <dbReference type="NCBI Taxonomy" id="1344584"/>
    <lineage>
        <taxon>Archaea</taxon>
        <taxon>Methanobacteriati</taxon>
        <taxon>Methanobacteriota</taxon>
        <taxon>Archaeoglobi</taxon>
        <taxon>Archaeoglobales</taxon>
        <taxon>Archaeoglobaceae</taxon>
        <taxon>Archaeoglobus</taxon>
    </lineage>
</organism>
<accession>A0A075WDH9</accession>
<dbReference type="AlphaFoldDB" id="A0A075WDH9"/>
<dbReference type="EMBL" id="CP006577">
    <property type="protein sequence ID" value="AIG98031.1"/>
    <property type="molecule type" value="Genomic_DNA"/>
</dbReference>